<evidence type="ECO:0000256" key="3">
    <source>
        <dbReference type="ARBA" id="ARBA00022723"/>
    </source>
</evidence>
<evidence type="ECO:0000256" key="6">
    <source>
        <dbReference type="ARBA" id="ARBA00022859"/>
    </source>
</evidence>
<feature type="region of interest" description="Disordered" evidence="7">
    <location>
        <begin position="209"/>
        <end position="228"/>
    </location>
</feature>
<dbReference type="GO" id="GO:0005737">
    <property type="term" value="C:cytoplasm"/>
    <property type="evidence" value="ECO:0007669"/>
    <property type="project" value="UniProtKB-SubCell"/>
</dbReference>
<keyword evidence="2" id="KW-0963">Cytoplasm</keyword>
<keyword evidence="10" id="KW-1185">Reference proteome</keyword>
<evidence type="ECO:0000313" key="10">
    <source>
        <dbReference type="Proteomes" id="UP001275084"/>
    </source>
</evidence>
<accession>A0AAJ0HFF5</accession>
<dbReference type="Proteomes" id="UP001275084">
    <property type="component" value="Unassembled WGS sequence"/>
</dbReference>
<keyword evidence="6" id="KW-0391">Immunity</keyword>
<evidence type="ECO:0000256" key="1">
    <source>
        <dbReference type="ARBA" id="ARBA00004496"/>
    </source>
</evidence>
<dbReference type="GO" id="GO:0002376">
    <property type="term" value="P:immune system process"/>
    <property type="evidence" value="ECO:0007669"/>
    <property type="project" value="UniProtKB-KW"/>
</dbReference>
<dbReference type="EMBL" id="JAUIQD010000005">
    <property type="protein sequence ID" value="KAK3349873.1"/>
    <property type="molecule type" value="Genomic_DNA"/>
</dbReference>
<organism evidence="9 10">
    <name type="scientific">Lasiosphaeria hispida</name>
    <dbReference type="NCBI Taxonomy" id="260671"/>
    <lineage>
        <taxon>Eukaryota</taxon>
        <taxon>Fungi</taxon>
        <taxon>Dikarya</taxon>
        <taxon>Ascomycota</taxon>
        <taxon>Pezizomycotina</taxon>
        <taxon>Sordariomycetes</taxon>
        <taxon>Sordariomycetidae</taxon>
        <taxon>Sordariales</taxon>
        <taxon>Lasiosphaeriaceae</taxon>
        <taxon>Lasiosphaeria</taxon>
    </lineage>
</organism>
<keyword evidence="3" id="KW-0479">Metal-binding</keyword>
<protein>
    <recommendedName>
        <fullName evidence="8">RZ-type domain-containing protein</fullName>
    </recommendedName>
</protein>
<evidence type="ECO:0000256" key="2">
    <source>
        <dbReference type="ARBA" id="ARBA00022490"/>
    </source>
</evidence>
<dbReference type="Pfam" id="PF20173">
    <property type="entry name" value="ZnF_RZ-type"/>
    <property type="match status" value="1"/>
</dbReference>
<keyword evidence="5" id="KW-0862">Zinc</keyword>
<feature type="domain" description="RZ-type" evidence="8">
    <location>
        <begin position="281"/>
        <end position="355"/>
    </location>
</feature>
<feature type="region of interest" description="Disordered" evidence="7">
    <location>
        <begin position="1"/>
        <end position="33"/>
    </location>
</feature>
<feature type="compositionally biased region" description="Polar residues" evidence="7">
    <location>
        <begin position="209"/>
        <end position="224"/>
    </location>
</feature>
<dbReference type="GO" id="GO:0008270">
    <property type="term" value="F:zinc ion binding"/>
    <property type="evidence" value="ECO:0007669"/>
    <property type="project" value="UniProtKB-KW"/>
</dbReference>
<proteinExistence type="predicted"/>
<evidence type="ECO:0000256" key="7">
    <source>
        <dbReference type="SAM" id="MobiDB-lite"/>
    </source>
</evidence>
<reference evidence="9" key="2">
    <citation type="submission" date="2023-06" db="EMBL/GenBank/DDBJ databases">
        <authorList>
            <consortium name="Lawrence Berkeley National Laboratory"/>
            <person name="Haridas S."/>
            <person name="Hensen N."/>
            <person name="Bonometti L."/>
            <person name="Westerberg I."/>
            <person name="Brannstrom I.O."/>
            <person name="Guillou S."/>
            <person name="Cros-Aarteil S."/>
            <person name="Calhoun S."/>
            <person name="Kuo A."/>
            <person name="Mondo S."/>
            <person name="Pangilinan J."/>
            <person name="Riley R."/>
            <person name="Labutti K."/>
            <person name="Andreopoulos B."/>
            <person name="Lipzen A."/>
            <person name="Chen C."/>
            <person name="Yanf M."/>
            <person name="Daum C."/>
            <person name="Ng V."/>
            <person name="Clum A."/>
            <person name="Steindorff A."/>
            <person name="Ohm R."/>
            <person name="Martin F."/>
            <person name="Silar P."/>
            <person name="Natvig D."/>
            <person name="Lalanne C."/>
            <person name="Gautier V."/>
            <person name="Ament-Velasquez S.L."/>
            <person name="Kruys A."/>
            <person name="Hutchinson M.I."/>
            <person name="Powell A.J."/>
            <person name="Barry K."/>
            <person name="Miller A.N."/>
            <person name="Grigoriev I.V."/>
            <person name="Debuchy R."/>
            <person name="Gladieux P."/>
            <person name="Thoren M.H."/>
            <person name="Johannesson H."/>
        </authorList>
    </citation>
    <scope>NUCLEOTIDE SEQUENCE</scope>
    <source>
        <strain evidence="9">CBS 955.72</strain>
    </source>
</reference>
<dbReference type="AlphaFoldDB" id="A0AAJ0HFF5"/>
<feature type="compositionally biased region" description="Acidic residues" evidence="7">
    <location>
        <begin position="22"/>
        <end position="33"/>
    </location>
</feature>
<dbReference type="Gene3D" id="3.40.50.300">
    <property type="entry name" value="P-loop containing nucleotide triphosphate hydrolases"/>
    <property type="match status" value="1"/>
</dbReference>
<sequence>MRSANDKKARRPRPRRQRVDWDSDFTDSDEETDPLNIATLTDNEDFLYMRLQLIDPKAPEISQALQWYQSVGPSSRRYLVEFPRVLLASFKDTLAALQQIYKQPNVPFRDILAPSEGQYIGMNINPPRYARRPGFEFDLGCLTRGETSLTVHPKHPPDPEEITSQTRLDPTQSVALVNILSRELSLIQGPPGTAQFELFAGRLGLQSSGSAYTDGNPSPTSPTGGITKADEKPLEELKAAAVNHIAQARALLDEYPSTAALKDELDAVELMVNNGVFYREVSKEEIRAVYKAMGSELPGTGHWYTCENGHPFTIGDCGMPMELARCTECNVSVGGHDHQVVQVVRHAVEIEALGSGVGGLRL</sequence>
<gene>
    <name evidence="9" type="ORF">B0T25DRAFT_570474</name>
</gene>
<dbReference type="InterPro" id="IPR046439">
    <property type="entry name" value="ZF_RZ_dom"/>
</dbReference>
<dbReference type="PROSITE" id="PS51981">
    <property type="entry name" value="ZF_RZ"/>
    <property type="match status" value="1"/>
</dbReference>
<reference evidence="9" key="1">
    <citation type="journal article" date="2023" name="Mol. Phylogenet. Evol.">
        <title>Genome-scale phylogeny and comparative genomics of the fungal order Sordariales.</title>
        <authorList>
            <person name="Hensen N."/>
            <person name="Bonometti L."/>
            <person name="Westerberg I."/>
            <person name="Brannstrom I.O."/>
            <person name="Guillou S."/>
            <person name="Cros-Aarteil S."/>
            <person name="Calhoun S."/>
            <person name="Haridas S."/>
            <person name="Kuo A."/>
            <person name="Mondo S."/>
            <person name="Pangilinan J."/>
            <person name="Riley R."/>
            <person name="LaButti K."/>
            <person name="Andreopoulos B."/>
            <person name="Lipzen A."/>
            <person name="Chen C."/>
            <person name="Yan M."/>
            <person name="Daum C."/>
            <person name="Ng V."/>
            <person name="Clum A."/>
            <person name="Steindorff A."/>
            <person name="Ohm R.A."/>
            <person name="Martin F."/>
            <person name="Silar P."/>
            <person name="Natvig D.O."/>
            <person name="Lalanne C."/>
            <person name="Gautier V."/>
            <person name="Ament-Velasquez S.L."/>
            <person name="Kruys A."/>
            <person name="Hutchinson M.I."/>
            <person name="Powell A.J."/>
            <person name="Barry K."/>
            <person name="Miller A.N."/>
            <person name="Grigoriev I.V."/>
            <person name="Debuchy R."/>
            <person name="Gladieux P."/>
            <person name="Hiltunen Thoren M."/>
            <person name="Johannesson H."/>
        </authorList>
    </citation>
    <scope>NUCLEOTIDE SEQUENCE</scope>
    <source>
        <strain evidence="9">CBS 955.72</strain>
    </source>
</reference>
<comment type="subcellular location">
    <subcellularLocation>
        <location evidence="1">Cytoplasm</location>
    </subcellularLocation>
</comment>
<name>A0AAJ0HFF5_9PEZI</name>
<evidence type="ECO:0000256" key="4">
    <source>
        <dbReference type="ARBA" id="ARBA00022771"/>
    </source>
</evidence>
<evidence type="ECO:0000313" key="9">
    <source>
        <dbReference type="EMBL" id="KAK3349873.1"/>
    </source>
</evidence>
<evidence type="ECO:0000256" key="5">
    <source>
        <dbReference type="ARBA" id="ARBA00022833"/>
    </source>
</evidence>
<evidence type="ECO:0000259" key="8">
    <source>
        <dbReference type="PROSITE" id="PS51981"/>
    </source>
</evidence>
<comment type="caution">
    <text evidence="9">The sequence shown here is derived from an EMBL/GenBank/DDBJ whole genome shotgun (WGS) entry which is preliminary data.</text>
</comment>
<keyword evidence="4" id="KW-0863">Zinc-finger</keyword>
<dbReference type="InterPro" id="IPR027417">
    <property type="entry name" value="P-loop_NTPase"/>
</dbReference>